<gene>
    <name evidence="1" type="ORF">S01H1_72959</name>
</gene>
<reference evidence="1" key="1">
    <citation type="journal article" date="2014" name="Front. Microbiol.">
        <title>High frequency of phylogenetically diverse reductive dehalogenase-homologous genes in deep subseafloor sedimentary metagenomes.</title>
        <authorList>
            <person name="Kawai M."/>
            <person name="Futagami T."/>
            <person name="Toyoda A."/>
            <person name="Takaki Y."/>
            <person name="Nishi S."/>
            <person name="Hori S."/>
            <person name="Arai W."/>
            <person name="Tsubouchi T."/>
            <person name="Morono Y."/>
            <person name="Uchiyama I."/>
            <person name="Ito T."/>
            <person name="Fujiyama A."/>
            <person name="Inagaki F."/>
            <person name="Takami H."/>
        </authorList>
    </citation>
    <scope>NUCLEOTIDE SEQUENCE</scope>
    <source>
        <strain evidence="1">Expedition CK06-06</strain>
    </source>
</reference>
<dbReference type="Pfam" id="PF01135">
    <property type="entry name" value="PCMT"/>
    <property type="match status" value="1"/>
</dbReference>
<dbReference type="InterPro" id="IPR029063">
    <property type="entry name" value="SAM-dependent_MTases_sf"/>
</dbReference>
<evidence type="ECO:0008006" key="2">
    <source>
        <dbReference type="Google" id="ProtNLM"/>
    </source>
</evidence>
<dbReference type="Gene3D" id="3.40.50.150">
    <property type="entry name" value="Vaccinia Virus protein VP39"/>
    <property type="match status" value="1"/>
</dbReference>
<accession>X0YRS7</accession>
<name>X0YRS7_9ZZZZ</name>
<evidence type="ECO:0000313" key="1">
    <source>
        <dbReference type="EMBL" id="GAG39416.1"/>
    </source>
</evidence>
<organism evidence="1">
    <name type="scientific">marine sediment metagenome</name>
    <dbReference type="NCBI Taxonomy" id="412755"/>
    <lineage>
        <taxon>unclassified sequences</taxon>
        <taxon>metagenomes</taxon>
        <taxon>ecological metagenomes</taxon>
    </lineage>
</organism>
<feature type="non-terminal residue" evidence="1">
    <location>
        <position position="1"/>
    </location>
</feature>
<protein>
    <recommendedName>
        <fullName evidence="2">Protein-L-isoaspartate O-methyltransferase</fullName>
    </recommendedName>
</protein>
<comment type="caution">
    <text evidence="1">The sequence shown here is derived from an EMBL/GenBank/DDBJ whole genome shotgun (WGS) entry which is preliminary data.</text>
</comment>
<dbReference type="EMBL" id="BARS01048715">
    <property type="protein sequence ID" value="GAG39416.1"/>
    <property type="molecule type" value="Genomic_DNA"/>
</dbReference>
<dbReference type="AlphaFoldDB" id="X0YRS7"/>
<sequence>QLLDQLDVGGRLVVPVGSPFEQDLIKVVKRKGRLVSTNLGPCRFVPLIGEGGWQKE</sequence>
<proteinExistence type="predicted"/>